<reference evidence="1 2" key="1">
    <citation type="submission" date="2019-07" db="EMBL/GenBank/DDBJ databases">
        <title>New species of Amycolatopsis and Streptomyces.</title>
        <authorList>
            <person name="Duangmal K."/>
            <person name="Teo W.F.A."/>
            <person name="Lipun K."/>
        </authorList>
    </citation>
    <scope>NUCLEOTIDE SEQUENCE [LARGE SCALE GENOMIC DNA]</scope>
    <source>
        <strain evidence="1 2">JCM 30562</strain>
    </source>
</reference>
<dbReference type="NCBIfam" id="NF038175">
    <property type="entry name" value="IniB_NTERM"/>
    <property type="match status" value="1"/>
</dbReference>
<protein>
    <submittedName>
        <fullName evidence="1">Uncharacterized protein</fullName>
    </submittedName>
</protein>
<dbReference type="EMBL" id="VJZA01000001">
    <property type="protein sequence ID" value="TVT26082.1"/>
    <property type="molecule type" value="Genomic_DNA"/>
</dbReference>
<keyword evidence="2" id="KW-1185">Reference proteome</keyword>
<comment type="caution">
    <text evidence="1">The sequence shown here is derived from an EMBL/GenBank/DDBJ whole genome shotgun (WGS) entry which is preliminary data.</text>
</comment>
<dbReference type="Proteomes" id="UP000318578">
    <property type="component" value="Unassembled WGS sequence"/>
</dbReference>
<accession>A0A558APB3</accession>
<evidence type="ECO:0000313" key="1">
    <source>
        <dbReference type="EMBL" id="TVT26082.1"/>
    </source>
</evidence>
<sequence>MSAVQTLHGFVLNLLNDQQALADFDHDPQGVLNAAGLADVTPADVHDLVPLVTEAAPVSMAGGTDSFAANGDLATTLDDSVARGSAVSSPLVSDVSHVVAGGLSGLPNLSGVFGATSDLAGATGLNTVTDEALHTASGVVHEVAAAVDTVPVVGPLADAEDIDLQNTAAAVGDHVFDGQLVGAVVDATTNHLGDALLAQTAVGTVSALPGVGGPLGDLAGQVRFDGGAALGIGNEALGSTPVGTHSGEALADQFLGGDFGPGGDMSDTLDHASSAVPAVPGVPALPAVPGVPAVPALPAVSALPAVPHLPALPAVPAIPASGDVVSSVTDTAGHGGAHLPVVDHTLGSLGDSGVTDLHQDVASVHSHVYSIVSPQADDLDLHGTDNPLDHFGLGL</sequence>
<proteinExistence type="predicted"/>
<dbReference type="InterPro" id="IPR049709">
    <property type="entry name" value="IniB-like_N"/>
</dbReference>
<dbReference type="OrthoDB" id="3403955at2"/>
<gene>
    <name evidence="1" type="ORF">FNH06_01280</name>
</gene>
<dbReference type="AlphaFoldDB" id="A0A558APB3"/>
<name>A0A558APB3_9PSEU</name>
<dbReference type="RefSeq" id="WP_144632247.1">
    <property type="nucleotide sequence ID" value="NZ_BNAX01000008.1"/>
</dbReference>
<organism evidence="1 2">
    <name type="scientific">Amycolatopsis acidiphila</name>
    <dbReference type="NCBI Taxonomy" id="715473"/>
    <lineage>
        <taxon>Bacteria</taxon>
        <taxon>Bacillati</taxon>
        <taxon>Actinomycetota</taxon>
        <taxon>Actinomycetes</taxon>
        <taxon>Pseudonocardiales</taxon>
        <taxon>Pseudonocardiaceae</taxon>
        <taxon>Amycolatopsis</taxon>
    </lineage>
</organism>
<evidence type="ECO:0000313" key="2">
    <source>
        <dbReference type="Proteomes" id="UP000318578"/>
    </source>
</evidence>